<protein>
    <submittedName>
        <fullName evidence="1">Uncharacterized protein</fullName>
    </submittedName>
</protein>
<dbReference type="EMBL" id="JABWRJ010000006">
    <property type="protein sequence ID" value="MBC3445441.1"/>
    <property type="molecule type" value="Genomic_DNA"/>
</dbReference>
<reference evidence="1" key="1">
    <citation type="journal article" date="2020" name="Microorganisms">
        <title>Reliable Identification of Environmental Pseudomonas Isolates Using the rpoD Gene.</title>
        <authorList>
            <consortium name="The Broad Institute Genome Sequencing Platform"/>
            <person name="Girard L."/>
            <person name="Lood C."/>
            <person name="Rokni-Zadeh H."/>
            <person name="van Noort V."/>
            <person name="Lavigne R."/>
            <person name="De Mot R."/>
        </authorList>
    </citation>
    <scope>NUCLEOTIDE SEQUENCE</scope>
    <source>
        <strain evidence="1">BW13M1</strain>
    </source>
</reference>
<accession>A0A923G797</accession>
<organism evidence="1">
    <name type="scientific">Pseudomonas peradeniyensis</name>
    <dbReference type="NCBI Taxonomy" id="2745488"/>
    <lineage>
        <taxon>Bacteria</taxon>
        <taxon>Pseudomonadati</taxon>
        <taxon>Pseudomonadota</taxon>
        <taxon>Gammaproteobacteria</taxon>
        <taxon>Pseudomonadales</taxon>
        <taxon>Pseudomonadaceae</taxon>
        <taxon>Pseudomonas</taxon>
    </lineage>
</organism>
<dbReference type="RefSeq" id="WP_062574407.1">
    <property type="nucleotide sequence ID" value="NZ_JABWRJ020000001.1"/>
</dbReference>
<sequence length="69" mass="7888">MSKSRVKVAFLAAEREAQEAKKAFLELVHADITEHPERIEPIPASLLNRMAHLRARAQVNRERDELLEG</sequence>
<dbReference type="AlphaFoldDB" id="A0A923G797"/>
<proteinExistence type="predicted"/>
<name>A0A923G797_9PSED</name>
<gene>
    <name evidence="1" type="ORF">HU751_06625</name>
</gene>
<evidence type="ECO:0000313" key="1">
    <source>
        <dbReference type="EMBL" id="MBC3445441.1"/>
    </source>
</evidence>
<comment type="caution">
    <text evidence="1">The sequence shown here is derived from an EMBL/GenBank/DDBJ whole genome shotgun (WGS) entry which is preliminary data.</text>
</comment>
<reference evidence="1" key="2">
    <citation type="submission" date="2020-07" db="EMBL/GenBank/DDBJ databases">
        <authorList>
            <person name="Lood C."/>
            <person name="Girard L."/>
        </authorList>
    </citation>
    <scope>NUCLEOTIDE SEQUENCE</scope>
    <source>
        <strain evidence="1">BW13M1</strain>
    </source>
</reference>